<comment type="caution">
    <text evidence="3">The sequence shown here is derived from an EMBL/GenBank/DDBJ whole genome shotgun (WGS) entry which is preliminary data.</text>
</comment>
<feature type="signal peptide" evidence="2">
    <location>
        <begin position="1"/>
        <end position="28"/>
    </location>
</feature>
<keyword evidence="2" id="KW-0732">Signal</keyword>
<feature type="compositionally biased region" description="Basic and acidic residues" evidence="1">
    <location>
        <begin position="158"/>
        <end position="167"/>
    </location>
</feature>
<organism evidence="3 4">
    <name type="scientific">Isoptericola cucumis</name>
    <dbReference type="NCBI Taxonomy" id="1776856"/>
    <lineage>
        <taxon>Bacteria</taxon>
        <taxon>Bacillati</taxon>
        <taxon>Actinomycetota</taxon>
        <taxon>Actinomycetes</taxon>
        <taxon>Micrococcales</taxon>
        <taxon>Promicromonosporaceae</taxon>
        <taxon>Isoptericola</taxon>
    </lineage>
</organism>
<protein>
    <recommendedName>
        <fullName evidence="5">Lipoprotein</fullName>
    </recommendedName>
</protein>
<evidence type="ECO:0000313" key="3">
    <source>
        <dbReference type="EMBL" id="GGI11145.1"/>
    </source>
</evidence>
<name>A0ABQ2BCX3_9MICO</name>
<dbReference type="Proteomes" id="UP000632535">
    <property type="component" value="Unassembled WGS sequence"/>
</dbReference>
<evidence type="ECO:0008006" key="5">
    <source>
        <dbReference type="Google" id="ProtNLM"/>
    </source>
</evidence>
<evidence type="ECO:0000256" key="1">
    <source>
        <dbReference type="SAM" id="MobiDB-lite"/>
    </source>
</evidence>
<feature type="region of interest" description="Disordered" evidence="1">
    <location>
        <begin position="28"/>
        <end position="59"/>
    </location>
</feature>
<evidence type="ECO:0000313" key="4">
    <source>
        <dbReference type="Proteomes" id="UP000632535"/>
    </source>
</evidence>
<sequence>MTTPTTSRRTRALAAGALLAALALTGCSGTSDDDAAAGPESQEPTAEPSNQPSTGSTPLVVRYSDEHKTVITVAPDQLAALTGVTVDGGGARAVDDAVAALADAGTWSSSPETADHVDVVTEAAERESDRLRGILTGASHGEDVGLRLVVKHDRHADVAHFSGHHDDGDQENDQDED</sequence>
<keyword evidence="4" id="KW-1185">Reference proteome</keyword>
<feature type="compositionally biased region" description="Acidic residues" evidence="1">
    <location>
        <begin position="168"/>
        <end position="177"/>
    </location>
</feature>
<dbReference type="EMBL" id="BMDG01000013">
    <property type="protein sequence ID" value="GGI11145.1"/>
    <property type="molecule type" value="Genomic_DNA"/>
</dbReference>
<dbReference type="InterPro" id="IPR006311">
    <property type="entry name" value="TAT_signal"/>
</dbReference>
<reference evidence="4" key="1">
    <citation type="journal article" date="2019" name="Int. J. Syst. Evol. Microbiol.">
        <title>The Global Catalogue of Microorganisms (GCM) 10K type strain sequencing project: providing services to taxonomists for standard genome sequencing and annotation.</title>
        <authorList>
            <consortium name="The Broad Institute Genomics Platform"/>
            <consortium name="The Broad Institute Genome Sequencing Center for Infectious Disease"/>
            <person name="Wu L."/>
            <person name="Ma J."/>
        </authorList>
    </citation>
    <scope>NUCLEOTIDE SEQUENCE [LARGE SCALE GENOMIC DNA]</scope>
    <source>
        <strain evidence="4">CCM 8653</strain>
    </source>
</reference>
<feature type="chain" id="PRO_5046892260" description="Lipoprotein" evidence="2">
    <location>
        <begin position="29"/>
        <end position="177"/>
    </location>
</feature>
<feature type="compositionally biased region" description="Polar residues" evidence="1">
    <location>
        <begin position="42"/>
        <end position="57"/>
    </location>
</feature>
<dbReference type="PROSITE" id="PS51318">
    <property type="entry name" value="TAT"/>
    <property type="match status" value="1"/>
</dbReference>
<dbReference type="RefSeq" id="WP_188524982.1">
    <property type="nucleotide sequence ID" value="NZ_BMDG01000013.1"/>
</dbReference>
<evidence type="ECO:0000256" key="2">
    <source>
        <dbReference type="SAM" id="SignalP"/>
    </source>
</evidence>
<proteinExistence type="predicted"/>
<feature type="region of interest" description="Disordered" evidence="1">
    <location>
        <begin position="158"/>
        <end position="177"/>
    </location>
</feature>
<gene>
    <name evidence="3" type="ORF">GCM10007368_34750</name>
</gene>
<accession>A0ABQ2BCX3</accession>